<sequence>MTPDDLGQLSETSQAMGKPKYVGQGDRFMIRFSGQEKVEMQAPLQVPVKRCGSRDLALRVAELCYEQLELGRTKAEAMEFRDSLLGQCKELSPGKSPGKSPAKSPAEPAKEDIQIADAQAEDLASRAIRMAAEAARAAALAVSKLTAPAVAPVEVEEVEDGQQDSLKKKKRVLFNDGRIEGRASGLPNASINGVYVAKDKTQLFHGRRCWEKLGASPAEHRRLFYSAPLAKWKICERFDDTAPVIAYAPVDTLGHLPPAGPDVQWYVFDGSSHVLDPAVHFLEQQPSSKRQKPSEPKAKDFEMSQLELAELHYKQCLEMYQVGKKMSPQDASSAAVILGRVVSKKNYLINGVYLQRAGKFHGALCYQKISANDKGHKFLLFSATKSSWRITDKIQDQQSFAYARVEDRGVDSPADLPRGYLIWKVYQSREVGYVKDDEVYCCRLDLDALLARAERAKAALEACKMSEEPEPLSDAPSVRVAAALAETKTDAAGRRFRAAQKTAEGAAEDFVVRTPPESNSGHAGHGSLSAQPKGLLVSSDEEEGVVVVEPRRQEPRTEKPTVRVIVKSLADLEGPKPKVLWPKRACAKMLVRAGSRCSCCFRPIDWCEKR</sequence>
<evidence type="ECO:0000313" key="3">
    <source>
        <dbReference type="Proteomes" id="UP001178507"/>
    </source>
</evidence>
<gene>
    <name evidence="2" type="ORF">EVOR1521_LOCUS11312</name>
</gene>
<feature type="region of interest" description="Disordered" evidence="1">
    <location>
        <begin position="1"/>
        <end position="20"/>
    </location>
</feature>
<dbReference type="Proteomes" id="UP001178507">
    <property type="component" value="Unassembled WGS sequence"/>
</dbReference>
<dbReference type="EMBL" id="CAUJNA010001113">
    <property type="protein sequence ID" value="CAJ1384435.1"/>
    <property type="molecule type" value="Genomic_DNA"/>
</dbReference>
<proteinExistence type="predicted"/>
<evidence type="ECO:0000313" key="2">
    <source>
        <dbReference type="EMBL" id="CAJ1384435.1"/>
    </source>
</evidence>
<dbReference type="AlphaFoldDB" id="A0AA36MSR4"/>
<organism evidence="2 3">
    <name type="scientific">Effrenium voratum</name>
    <dbReference type="NCBI Taxonomy" id="2562239"/>
    <lineage>
        <taxon>Eukaryota</taxon>
        <taxon>Sar</taxon>
        <taxon>Alveolata</taxon>
        <taxon>Dinophyceae</taxon>
        <taxon>Suessiales</taxon>
        <taxon>Symbiodiniaceae</taxon>
        <taxon>Effrenium</taxon>
    </lineage>
</organism>
<comment type="caution">
    <text evidence="2">The sequence shown here is derived from an EMBL/GenBank/DDBJ whole genome shotgun (WGS) entry which is preliminary data.</text>
</comment>
<feature type="region of interest" description="Disordered" evidence="1">
    <location>
        <begin position="90"/>
        <end position="110"/>
    </location>
</feature>
<reference evidence="2" key="1">
    <citation type="submission" date="2023-08" db="EMBL/GenBank/DDBJ databases">
        <authorList>
            <person name="Chen Y."/>
            <person name="Shah S."/>
            <person name="Dougan E. K."/>
            <person name="Thang M."/>
            <person name="Chan C."/>
        </authorList>
    </citation>
    <scope>NUCLEOTIDE SEQUENCE</scope>
</reference>
<protein>
    <submittedName>
        <fullName evidence="2">Uncharacterized protein</fullName>
    </submittedName>
</protein>
<keyword evidence="3" id="KW-1185">Reference proteome</keyword>
<accession>A0AA36MSR4</accession>
<name>A0AA36MSR4_9DINO</name>
<evidence type="ECO:0000256" key="1">
    <source>
        <dbReference type="SAM" id="MobiDB-lite"/>
    </source>
</evidence>